<dbReference type="SMART" id="SM00354">
    <property type="entry name" value="HTH_LACI"/>
    <property type="match status" value="1"/>
</dbReference>
<evidence type="ECO:0000313" key="5">
    <source>
        <dbReference type="EMBL" id="MUN63394.1"/>
    </source>
</evidence>
<gene>
    <name evidence="5" type="ORF">GMA12_09620</name>
</gene>
<keyword evidence="3" id="KW-0804">Transcription</keyword>
<evidence type="ECO:0000259" key="4">
    <source>
        <dbReference type="PROSITE" id="PS50932"/>
    </source>
</evidence>
<dbReference type="InterPro" id="IPR010982">
    <property type="entry name" value="Lambda_DNA-bd_dom_sf"/>
</dbReference>
<proteinExistence type="predicted"/>
<protein>
    <submittedName>
        <fullName evidence="5">Substrate-binding domain-containing protein</fullName>
    </submittedName>
</protein>
<evidence type="ECO:0000256" key="3">
    <source>
        <dbReference type="ARBA" id="ARBA00023163"/>
    </source>
</evidence>
<dbReference type="EMBL" id="WOGU01000007">
    <property type="protein sequence ID" value="MUN63394.1"/>
    <property type="molecule type" value="Genomic_DNA"/>
</dbReference>
<feature type="domain" description="HTH lacI-type" evidence="4">
    <location>
        <begin position="16"/>
        <end position="71"/>
    </location>
</feature>
<dbReference type="Pfam" id="PF13377">
    <property type="entry name" value="Peripla_BP_3"/>
    <property type="match status" value="1"/>
</dbReference>
<dbReference type="SUPFAM" id="SSF53822">
    <property type="entry name" value="Periplasmic binding protein-like I"/>
    <property type="match status" value="1"/>
</dbReference>
<dbReference type="Gene3D" id="3.40.50.2300">
    <property type="match status" value="2"/>
</dbReference>
<keyword evidence="1" id="KW-0805">Transcription regulation</keyword>
<dbReference type="InterPro" id="IPR046335">
    <property type="entry name" value="LacI/GalR-like_sensor"/>
</dbReference>
<dbReference type="PROSITE" id="PS50932">
    <property type="entry name" value="HTH_LACI_2"/>
    <property type="match status" value="1"/>
</dbReference>
<reference evidence="5 6" key="1">
    <citation type="submission" date="2019-12" db="EMBL/GenBank/DDBJ databases">
        <authorList>
            <person name="Shi Y."/>
        </authorList>
    </citation>
    <scope>NUCLEOTIDE SEQUENCE [LARGE SCALE GENOMIC DNA]</scope>
    <source>
        <strain evidence="5 6">JCM 17929</strain>
    </source>
</reference>
<sequence length="355" mass="37777">MPRTPSTHRSRGPKHPTLADVARAAEVDPSTVSRTLRRGEDGARTERARRIWAVARALDYRPNLAAAALRTNLTRLIAVFIPRLRDEVLALMYEGIEETLEAAGYQCVVLATGDDPDVQLAKLQIALQRRVDGVLVGDAVIGSPFLARVRAAGIPCILFNRPRRGYRSITIDDRAGGRMAAEHLLARVEGPLAVYGAMNHAQNLIHRVDGFLDACRAAGRAVDPELIFHGGLFAEDGLGMAERLLALPHPPRGIFAVNDAAAVGVLGEYVRHGARPGEDVFVVGFNNVFLARVMSVPLTTVASPMQELGAAAATALLELMAGGRPTSQVMPVELLVRASTGGPGLLTGPDAPPGA</sequence>
<organism evidence="5 6">
    <name type="scientific">Kocuria sediminis</name>
    <dbReference type="NCBI Taxonomy" id="1038857"/>
    <lineage>
        <taxon>Bacteria</taxon>
        <taxon>Bacillati</taxon>
        <taxon>Actinomycetota</taxon>
        <taxon>Actinomycetes</taxon>
        <taxon>Micrococcales</taxon>
        <taxon>Micrococcaceae</taxon>
        <taxon>Kocuria</taxon>
    </lineage>
</organism>
<dbReference type="InterPro" id="IPR028082">
    <property type="entry name" value="Peripla_BP_I"/>
</dbReference>
<comment type="caution">
    <text evidence="5">The sequence shown here is derived from an EMBL/GenBank/DDBJ whole genome shotgun (WGS) entry which is preliminary data.</text>
</comment>
<accession>A0A6N8GRE0</accession>
<dbReference type="CDD" id="cd01392">
    <property type="entry name" value="HTH_LacI"/>
    <property type="match status" value="1"/>
</dbReference>
<evidence type="ECO:0000313" key="6">
    <source>
        <dbReference type="Proteomes" id="UP000436989"/>
    </source>
</evidence>
<dbReference type="AlphaFoldDB" id="A0A6N8GRE0"/>
<name>A0A6N8GRE0_9MICC</name>
<dbReference type="InterPro" id="IPR000843">
    <property type="entry name" value="HTH_LacI"/>
</dbReference>
<dbReference type="Gene3D" id="1.10.260.40">
    <property type="entry name" value="lambda repressor-like DNA-binding domains"/>
    <property type="match status" value="1"/>
</dbReference>
<dbReference type="GO" id="GO:0000976">
    <property type="term" value="F:transcription cis-regulatory region binding"/>
    <property type="evidence" value="ECO:0007669"/>
    <property type="project" value="TreeGrafter"/>
</dbReference>
<dbReference type="PANTHER" id="PTHR30146">
    <property type="entry name" value="LACI-RELATED TRANSCRIPTIONAL REPRESSOR"/>
    <property type="match status" value="1"/>
</dbReference>
<evidence type="ECO:0000256" key="1">
    <source>
        <dbReference type="ARBA" id="ARBA00023015"/>
    </source>
</evidence>
<dbReference type="Pfam" id="PF00356">
    <property type="entry name" value="LacI"/>
    <property type="match status" value="1"/>
</dbReference>
<dbReference type="PANTHER" id="PTHR30146:SF109">
    <property type="entry name" value="HTH-TYPE TRANSCRIPTIONAL REGULATOR GALS"/>
    <property type="match status" value="1"/>
</dbReference>
<keyword evidence="2" id="KW-0238">DNA-binding</keyword>
<dbReference type="Proteomes" id="UP000436989">
    <property type="component" value="Unassembled WGS sequence"/>
</dbReference>
<dbReference type="GO" id="GO:0003700">
    <property type="term" value="F:DNA-binding transcription factor activity"/>
    <property type="evidence" value="ECO:0007669"/>
    <property type="project" value="TreeGrafter"/>
</dbReference>
<dbReference type="SUPFAM" id="SSF47413">
    <property type="entry name" value="lambda repressor-like DNA-binding domains"/>
    <property type="match status" value="1"/>
</dbReference>
<evidence type="ECO:0000256" key="2">
    <source>
        <dbReference type="ARBA" id="ARBA00023125"/>
    </source>
</evidence>
<keyword evidence="6" id="KW-1185">Reference proteome</keyword>
<dbReference type="RefSeq" id="WP_156269309.1">
    <property type="nucleotide sequence ID" value="NZ_WOGU01000007.1"/>
</dbReference>